<name>A0A1B7N4J3_9AGAM</name>
<dbReference type="EMBL" id="KV448236">
    <property type="protein sequence ID" value="OAX39775.1"/>
    <property type="molecule type" value="Genomic_DNA"/>
</dbReference>
<dbReference type="Gene3D" id="1.10.510.10">
    <property type="entry name" value="Transferase(Phosphotransferase) domain 1"/>
    <property type="match status" value="1"/>
</dbReference>
<accession>A0A1B7N4J3</accession>
<keyword evidence="2" id="KW-1185">Reference proteome</keyword>
<dbReference type="OrthoDB" id="5979581at2759"/>
<protein>
    <submittedName>
        <fullName evidence="1">Uncharacterized protein</fullName>
    </submittedName>
</protein>
<sequence length="80" mass="9194">MQWIRPRTPRTYTRAAHLAQLIASIGHPPKERSNITLADSVANLEGEDKRLFLEFVSRVLQWLPEKRSTPAELLFRPLAS</sequence>
<dbReference type="InParanoid" id="A0A1B7N4J3"/>
<evidence type="ECO:0000313" key="2">
    <source>
        <dbReference type="Proteomes" id="UP000092154"/>
    </source>
</evidence>
<gene>
    <name evidence="1" type="ORF">K503DRAFT_688931</name>
</gene>
<organism evidence="1 2">
    <name type="scientific">Rhizopogon vinicolor AM-OR11-026</name>
    <dbReference type="NCBI Taxonomy" id="1314800"/>
    <lineage>
        <taxon>Eukaryota</taxon>
        <taxon>Fungi</taxon>
        <taxon>Dikarya</taxon>
        <taxon>Basidiomycota</taxon>
        <taxon>Agaricomycotina</taxon>
        <taxon>Agaricomycetes</taxon>
        <taxon>Agaricomycetidae</taxon>
        <taxon>Boletales</taxon>
        <taxon>Suillineae</taxon>
        <taxon>Rhizopogonaceae</taxon>
        <taxon>Rhizopogon</taxon>
    </lineage>
</organism>
<proteinExistence type="predicted"/>
<dbReference type="AlphaFoldDB" id="A0A1B7N4J3"/>
<reference evidence="1 2" key="1">
    <citation type="submission" date="2016-06" db="EMBL/GenBank/DDBJ databases">
        <title>Comparative genomics of the ectomycorrhizal sister species Rhizopogon vinicolor and Rhizopogon vesiculosus (Basidiomycota: Boletales) reveals a divergence of the mating type B locus.</title>
        <authorList>
            <consortium name="DOE Joint Genome Institute"/>
            <person name="Mujic A.B."/>
            <person name="Kuo A."/>
            <person name="Tritt A."/>
            <person name="Lipzen A."/>
            <person name="Chen C."/>
            <person name="Johnson J."/>
            <person name="Sharma A."/>
            <person name="Barry K."/>
            <person name="Grigoriev I.V."/>
            <person name="Spatafora J.W."/>
        </authorList>
    </citation>
    <scope>NUCLEOTIDE SEQUENCE [LARGE SCALE GENOMIC DNA]</scope>
    <source>
        <strain evidence="1 2">AM-OR11-026</strain>
    </source>
</reference>
<dbReference type="Proteomes" id="UP000092154">
    <property type="component" value="Unassembled WGS sequence"/>
</dbReference>
<evidence type="ECO:0000313" key="1">
    <source>
        <dbReference type="EMBL" id="OAX39775.1"/>
    </source>
</evidence>